<feature type="compositionally biased region" description="Basic residues" evidence="1">
    <location>
        <begin position="36"/>
        <end position="52"/>
    </location>
</feature>
<protein>
    <submittedName>
        <fullName evidence="2">Uncharacterized protein</fullName>
    </submittedName>
</protein>
<sequence length="82" mass="8906">MAIENILAQIDSEIERLKQARSLLATIGTASGNAGRKVKKAAAKGKPRKKRVLSAEARKRIADAQRKRWAAQRAKAKGKAKA</sequence>
<proteinExistence type="predicted"/>
<feature type="region of interest" description="Disordered" evidence="1">
    <location>
        <begin position="36"/>
        <end position="55"/>
    </location>
</feature>
<dbReference type="Proteomes" id="UP000239735">
    <property type="component" value="Unassembled WGS sequence"/>
</dbReference>
<dbReference type="AlphaFoldDB" id="A0A2N9L343"/>
<gene>
    <name evidence="2" type="ORF">SBA5_110092</name>
</gene>
<name>A0A2N9L343_9BACT</name>
<reference evidence="3" key="1">
    <citation type="submission" date="2018-02" db="EMBL/GenBank/DDBJ databases">
        <authorList>
            <person name="Hausmann B."/>
        </authorList>
    </citation>
    <scope>NUCLEOTIDE SEQUENCE [LARGE SCALE GENOMIC DNA]</scope>
    <source>
        <strain evidence="3">Peat soil MAG SbA5</strain>
    </source>
</reference>
<evidence type="ECO:0000256" key="1">
    <source>
        <dbReference type="SAM" id="MobiDB-lite"/>
    </source>
</evidence>
<evidence type="ECO:0000313" key="2">
    <source>
        <dbReference type="EMBL" id="SPE17732.1"/>
    </source>
</evidence>
<evidence type="ECO:0000313" key="3">
    <source>
        <dbReference type="Proteomes" id="UP000239735"/>
    </source>
</evidence>
<accession>A0A2N9L343</accession>
<organism evidence="2 3">
    <name type="scientific">Candidatus Sulfuritelmatomonas gaucii</name>
    <dbReference type="NCBI Taxonomy" id="2043161"/>
    <lineage>
        <taxon>Bacteria</taxon>
        <taxon>Pseudomonadati</taxon>
        <taxon>Acidobacteriota</taxon>
        <taxon>Terriglobia</taxon>
        <taxon>Terriglobales</taxon>
        <taxon>Acidobacteriaceae</taxon>
        <taxon>Candidatus Sulfuritelmatomonas</taxon>
    </lineage>
</organism>
<dbReference type="EMBL" id="OKRB01000013">
    <property type="protein sequence ID" value="SPE17732.1"/>
    <property type="molecule type" value="Genomic_DNA"/>
</dbReference>